<organism evidence="1 2">
    <name type="scientific">Methylobacterium radiotolerans (strain ATCC 27329 / DSM 1819 / JCM 2831 / NBRC 15690 / NCIMB 10815 / 0-1)</name>
    <dbReference type="NCBI Taxonomy" id="426355"/>
    <lineage>
        <taxon>Bacteria</taxon>
        <taxon>Pseudomonadati</taxon>
        <taxon>Pseudomonadota</taxon>
        <taxon>Alphaproteobacteria</taxon>
        <taxon>Hyphomicrobiales</taxon>
        <taxon>Methylobacteriaceae</taxon>
        <taxon>Methylobacterium</taxon>
    </lineage>
</organism>
<sequence>MEREIPTARLVQRIAAELGVPVASLYDQAGSPSSDSDAMQKAVAALLSAFAAVRDPQERQRSVAVLTAEAERLRDLPDASDKA</sequence>
<dbReference type="RefSeq" id="WP_012321693.1">
    <property type="nucleotide sequence ID" value="NC_010505.1"/>
</dbReference>
<dbReference type="KEGG" id="mrd:Mrad2831_4781"/>
<name>B1M821_METRJ</name>
<accession>B1M821</accession>
<proteinExistence type="predicted"/>
<dbReference type="AlphaFoldDB" id="B1M821"/>
<reference evidence="1 2" key="1">
    <citation type="submission" date="2008-03" db="EMBL/GenBank/DDBJ databases">
        <title>Complete sequence of chromosome of Methylobacterium radiotolerans JCM 2831.</title>
        <authorList>
            <consortium name="US DOE Joint Genome Institute"/>
            <person name="Copeland A."/>
            <person name="Lucas S."/>
            <person name="Lapidus A."/>
            <person name="Glavina del Rio T."/>
            <person name="Dalin E."/>
            <person name="Tice H."/>
            <person name="Bruce D."/>
            <person name="Goodwin L."/>
            <person name="Pitluck S."/>
            <person name="Kiss H."/>
            <person name="Brettin T."/>
            <person name="Detter J.C."/>
            <person name="Han C."/>
            <person name="Kuske C.R."/>
            <person name="Schmutz J."/>
            <person name="Larimer F."/>
            <person name="Land M."/>
            <person name="Hauser L."/>
            <person name="Kyrpides N."/>
            <person name="Mikhailova N."/>
            <person name="Marx C.J."/>
            <person name="Richardson P."/>
        </authorList>
    </citation>
    <scope>NUCLEOTIDE SEQUENCE [LARGE SCALE GENOMIC DNA]</scope>
    <source>
        <strain evidence="2">ATCC 27329 / DSM 1819 / JCM 2831 / NBRC 15690 / NCIMB 10815 / 0-1</strain>
    </source>
</reference>
<evidence type="ECO:0000313" key="2">
    <source>
        <dbReference type="Proteomes" id="UP000006589"/>
    </source>
</evidence>
<evidence type="ECO:0000313" key="1">
    <source>
        <dbReference type="EMBL" id="ACB26742.1"/>
    </source>
</evidence>
<dbReference type="Proteomes" id="UP000006589">
    <property type="component" value="Chromosome"/>
</dbReference>
<dbReference type="HOGENOM" id="CLU_2538726_0_0_5"/>
<gene>
    <name evidence="1" type="ordered locus">Mrad2831_4781</name>
</gene>
<dbReference type="GeneID" id="6140849"/>
<evidence type="ECO:0008006" key="3">
    <source>
        <dbReference type="Google" id="ProtNLM"/>
    </source>
</evidence>
<protein>
    <recommendedName>
        <fullName evidence="3">Transcriptional regulator</fullName>
    </recommendedName>
</protein>
<dbReference type="EMBL" id="CP001001">
    <property type="protein sequence ID" value="ACB26742.1"/>
    <property type="molecule type" value="Genomic_DNA"/>
</dbReference>